<keyword evidence="3" id="KW-1185">Reference proteome</keyword>
<sequence>MKLKFNPYYFTATLLLFATEVCLALFLKTGFIRHSFGDYLVVVVLYCFFRSFMQLRPMYLAIFVLILAFTVEVSQLFKLLDLLQLRQNKFAAIVSGSTFSALDLIAYTLGVLSIYSIDRSYCKKQLHYKTDKTLAAKLRKNQL</sequence>
<gene>
    <name evidence="2" type="ORF">ESY86_18960</name>
</gene>
<evidence type="ECO:0000256" key="1">
    <source>
        <dbReference type="SAM" id="Phobius"/>
    </source>
</evidence>
<dbReference type="EMBL" id="VORO01000035">
    <property type="protein sequence ID" value="TXD86892.1"/>
    <property type="molecule type" value="Genomic_DNA"/>
</dbReference>
<evidence type="ECO:0000313" key="3">
    <source>
        <dbReference type="Proteomes" id="UP000321578"/>
    </source>
</evidence>
<dbReference type="Proteomes" id="UP000321578">
    <property type="component" value="Unassembled WGS sequence"/>
</dbReference>
<keyword evidence="1" id="KW-0472">Membrane</keyword>
<dbReference type="InterPro" id="IPR021257">
    <property type="entry name" value="DUF2809"/>
</dbReference>
<keyword evidence="1" id="KW-0812">Transmembrane</keyword>
<feature type="transmembrane region" description="Helical" evidence="1">
    <location>
        <begin position="36"/>
        <end position="53"/>
    </location>
</feature>
<accession>A0A5C6ZDY3</accession>
<feature type="transmembrane region" description="Helical" evidence="1">
    <location>
        <begin position="92"/>
        <end position="115"/>
    </location>
</feature>
<name>A0A5C6ZDY3_9FLAO</name>
<dbReference type="AlphaFoldDB" id="A0A5C6ZDY3"/>
<feature type="transmembrane region" description="Helical" evidence="1">
    <location>
        <begin position="6"/>
        <end position="27"/>
    </location>
</feature>
<feature type="transmembrane region" description="Helical" evidence="1">
    <location>
        <begin position="59"/>
        <end position="80"/>
    </location>
</feature>
<proteinExistence type="predicted"/>
<organism evidence="2 3">
    <name type="scientific">Subsaximicrobium wynnwilliamsii</name>
    <dbReference type="NCBI Taxonomy" id="291179"/>
    <lineage>
        <taxon>Bacteria</taxon>
        <taxon>Pseudomonadati</taxon>
        <taxon>Bacteroidota</taxon>
        <taxon>Flavobacteriia</taxon>
        <taxon>Flavobacteriales</taxon>
        <taxon>Flavobacteriaceae</taxon>
        <taxon>Subsaximicrobium</taxon>
    </lineage>
</organism>
<keyword evidence="1" id="KW-1133">Transmembrane helix</keyword>
<dbReference type="Pfam" id="PF10990">
    <property type="entry name" value="DUF2809"/>
    <property type="match status" value="1"/>
</dbReference>
<reference evidence="2 3" key="1">
    <citation type="submission" date="2019-08" db="EMBL/GenBank/DDBJ databases">
        <title>Genomes of Subsaximicrobium wynnwilliamsii strains.</title>
        <authorList>
            <person name="Bowman J.P."/>
        </authorList>
    </citation>
    <scope>NUCLEOTIDE SEQUENCE [LARGE SCALE GENOMIC DNA]</scope>
    <source>
        <strain evidence="2 3">2-80-2</strain>
    </source>
</reference>
<dbReference type="RefSeq" id="WP_147088298.1">
    <property type="nucleotide sequence ID" value="NZ_VORM01000021.1"/>
</dbReference>
<dbReference type="OrthoDB" id="5360192at2"/>
<comment type="caution">
    <text evidence="2">The sequence shown here is derived from an EMBL/GenBank/DDBJ whole genome shotgun (WGS) entry which is preliminary data.</text>
</comment>
<evidence type="ECO:0000313" key="2">
    <source>
        <dbReference type="EMBL" id="TXD86892.1"/>
    </source>
</evidence>
<protein>
    <submittedName>
        <fullName evidence="2">DUF2809 domain-containing protein</fullName>
    </submittedName>
</protein>